<dbReference type="InterPro" id="IPR027417">
    <property type="entry name" value="P-loop_NTPase"/>
</dbReference>
<name>A0ABY3C836_9GAMM</name>
<feature type="domain" description="Sulfotransferase" evidence="3">
    <location>
        <begin position="6"/>
        <end position="274"/>
    </location>
</feature>
<dbReference type="Proteomes" id="UP000733744">
    <property type="component" value="Unassembled WGS sequence"/>
</dbReference>
<organism evidence="4 5">
    <name type="scientific">Candidatus Methylobacter oryzae</name>
    <dbReference type="NCBI Taxonomy" id="2497749"/>
    <lineage>
        <taxon>Bacteria</taxon>
        <taxon>Pseudomonadati</taxon>
        <taxon>Pseudomonadota</taxon>
        <taxon>Gammaproteobacteria</taxon>
        <taxon>Methylococcales</taxon>
        <taxon>Methylococcaceae</taxon>
        <taxon>Methylobacter</taxon>
    </lineage>
</organism>
<accession>A0ABY3C836</accession>
<reference evidence="4 5" key="1">
    <citation type="journal article" date="2019" name="Antonie Van Leeuwenhoek">
        <title>Description of 'Ca. Methylobacter oryzae' KRF1, a novel species from the environmentally important Methylobacter clade 2.</title>
        <authorList>
            <person name="Khatri K."/>
            <person name="Mohite J.A."/>
            <person name="Pandit P.S."/>
            <person name="Bahulikar R."/>
            <person name="Rahalkar M.C."/>
        </authorList>
    </citation>
    <scope>NUCLEOTIDE SEQUENCE [LARGE SCALE GENOMIC DNA]</scope>
    <source>
        <strain evidence="4 5">KRF1</strain>
    </source>
</reference>
<keyword evidence="2" id="KW-0808">Transferase</keyword>
<dbReference type="EMBL" id="RYFG02000110">
    <property type="protein sequence ID" value="TRW91954.1"/>
    <property type="molecule type" value="Genomic_DNA"/>
</dbReference>
<evidence type="ECO:0000256" key="1">
    <source>
        <dbReference type="ARBA" id="ARBA00005771"/>
    </source>
</evidence>
<dbReference type="PANTHER" id="PTHR11783">
    <property type="entry name" value="SULFOTRANSFERASE SULT"/>
    <property type="match status" value="1"/>
</dbReference>
<dbReference type="Gene3D" id="3.40.50.300">
    <property type="entry name" value="P-loop containing nucleotide triphosphate hydrolases"/>
    <property type="match status" value="1"/>
</dbReference>
<sequence>MSGIYWLASYFKSGNTWFRAFLQNLLEDGDRPVDINELATGRLASYRGWIDEVLGFDSADLDTDEIERLRPEVYRWSSRDGETAYHKIHDAYTYTVDGEPLVSREATLGALYILRNPLDVAPSYANHIGLSLDETIAYMGDHQYVVCKSHKKLPAQLRQKLLSWSGHVLSWADAPALNRHILRYEDMQADPVAAFTGAVRFLGLPDDPVRIEKAIRFSDFGELSRQEAEKGFYERPPCAERFFRQGKSGSWRDRLTPEQVARIVADHGEVMRRFGYLDADGRPL</sequence>
<evidence type="ECO:0000256" key="2">
    <source>
        <dbReference type="ARBA" id="ARBA00022679"/>
    </source>
</evidence>
<comment type="similarity">
    <text evidence="1">Belongs to the sulfotransferase 1 family.</text>
</comment>
<dbReference type="SUPFAM" id="SSF52540">
    <property type="entry name" value="P-loop containing nucleoside triphosphate hydrolases"/>
    <property type="match status" value="1"/>
</dbReference>
<proteinExistence type="inferred from homology"/>
<keyword evidence="5" id="KW-1185">Reference proteome</keyword>
<comment type="caution">
    <text evidence="4">The sequence shown here is derived from an EMBL/GenBank/DDBJ whole genome shotgun (WGS) entry which is preliminary data.</text>
</comment>
<evidence type="ECO:0000313" key="5">
    <source>
        <dbReference type="Proteomes" id="UP000733744"/>
    </source>
</evidence>
<dbReference type="RefSeq" id="WP_127028132.1">
    <property type="nucleotide sequence ID" value="NZ_RYFG02000110.1"/>
</dbReference>
<dbReference type="InterPro" id="IPR000863">
    <property type="entry name" value="Sulfotransferase_dom"/>
</dbReference>
<gene>
    <name evidence="4" type="ORF">EKO24_015820</name>
</gene>
<evidence type="ECO:0000313" key="4">
    <source>
        <dbReference type="EMBL" id="TRW91954.1"/>
    </source>
</evidence>
<protein>
    <submittedName>
        <fullName evidence="4">Sulfotransferase domain-containing protein</fullName>
    </submittedName>
</protein>
<evidence type="ECO:0000259" key="3">
    <source>
        <dbReference type="Pfam" id="PF00685"/>
    </source>
</evidence>
<dbReference type="Pfam" id="PF00685">
    <property type="entry name" value="Sulfotransfer_1"/>
    <property type="match status" value="1"/>
</dbReference>